<dbReference type="Proteomes" id="UP000231586">
    <property type="component" value="Unassembled WGS sequence"/>
</dbReference>
<dbReference type="SUPFAM" id="SSF50475">
    <property type="entry name" value="FMN-binding split barrel"/>
    <property type="match status" value="1"/>
</dbReference>
<reference evidence="3 4" key="1">
    <citation type="submission" date="2017-11" db="EMBL/GenBank/DDBJ databases">
        <title>Genomic Encyclopedia of Archaeal and Bacterial Type Strains, Phase II (KMG-II): From Individual Species to Whole Genera.</title>
        <authorList>
            <person name="Goeker M."/>
        </authorList>
    </citation>
    <scope>NUCLEOTIDE SEQUENCE [LARGE SCALE GENOMIC DNA]</scope>
    <source>
        <strain evidence="3 4">DSM 22413</strain>
    </source>
</reference>
<dbReference type="InterPro" id="IPR011576">
    <property type="entry name" value="Pyridox_Oxase_N"/>
</dbReference>
<keyword evidence="4" id="KW-1185">Reference proteome</keyword>
<proteinExistence type="predicted"/>
<dbReference type="PANTHER" id="PTHR35176">
    <property type="entry name" value="HEME OXYGENASE HI_0854-RELATED"/>
    <property type="match status" value="1"/>
</dbReference>
<feature type="domain" description="Pyridoxamine 5'-phosphate oxidase N-terminal" evidence="2">
    <location>
        <begin position="25"/>
        <end position="96"/>
    </location>
</feature>
<evidence type="ECO:0000256" key="1">
    <source>
        <dbReference type="ARBA" id="ARBA00023002"/>
    </source>
</evidence>
<accession>A0A2M8WR27</accession>
<dbReference type="Gene3D" id="2.30.110.10">
    <property type="entry name" value="Electron Transport, Fmn-binding Protein, Chain A"/>
    <property type="match status" value="1"/>
</dbReference>
<dbReference type="InterPro" id="IPR012349">
    <property type="entry name" value="Split_barrel_FMN-bd"/>
</dbReference>
<evidence type="ECO:0000313" key="4">
    <source>
        <dbReference type="Proteomes" id="UP000231586"/>
    </source>
</evidence>
<dbReference type="InterPro" id="IPR052019">
    <property type="entry name" value="F420H2_bilvrd_red/Heme_oxyg"/>
</dbReference>
<sequence length="111" mass="11634">MTAAQAPRDGHGDAVAGEEPLDLVGFVRANPRAVLTTVAVDGSPQAALLDVAVTDDGELVLDSLADARKVTNLRAEPRVALVVGVVRPRWARLYGTRTTPPTVRDAVSPGR</sequence>
<dbReference type="EMBL" id="PGTZ01000008">
    <property type="protein sequence ID" value="PJI93390.1"/>
    <property type="molecule type" value="Genomic_DNA"/>
</dbReference>
<dbReference type="Pfam" id="PF01243">
    <property type="entry name" value="PNPOx_N"/>
    <property type="match status" value="1"/>
</dbReference>
<evidence type="ECO:0000313" key="3">
    <source>
        <dbReference type="EMBL" id="PJI93390.1"/>
    </source>
</evidence>
<dbReference type="PANTHER" id="PTHR35176:SF6">
    <property type="entry name" value="HEME OXYGENASE HI_0854-RELATED"/>
    <property type="match status" value="1"/>
</dbReference>
<dbReference type="OrthoDB" id="162914at2"/>
<protein>
    <submittedName>
        <fullName evidence="3">Pyridoxamine 5'-phosphate oxidase</fullName>
    </submittedName>
</protein>
<dbReference type="GO" id="GO:0005829">
    <property type="term" value="C:cytosol"/>
    <property type="evidence" value="ECO:0007669"/>
    <property type="project" value="TreeGrafter"/>
</dbReference>
<dbReference type="GO" id="GO:0070967">
    <property type="term" value="F:coenzyme F420 binding"/>
    <property type="evidence" value="ECO:0007669"/>
    <property type="project" value="TreeGrafter"/>
</dbReference>
<comment type="caution">
    <text evidence="3">The sequence shown here is derived from an EMBL/GenBank/DDBJ whole genome shotgun (WGS) entry which is preliminary data.</text>
</comment>
<dbReference type="RefSeq" id="WP_100350088.1">
    <property type="nucleotide sequence ID" value="NZ_PGTZ01000008.1"/>
</dbReference>
<keyword evidence="1" id="KW-0560">Oxidoreductase</keyword>
<organism evidence="3 4">
    <name type="scientific">Luteimicrobium subarcticum</name>
    <dbReference type="NCBI Taxonomy" id="620910"/>
    <lineage>
        <taxon>Bacteria</taxon>
        <taxon>Bacillati</taxon>
        <taxon>Actinomycetota</taxon>
        <taxon>Actinomycetes</taxon>
        <taxon>Micrococcales</taxon>
        <taxon>Luteimicrobium</taxon>
    </lineage>
</organism>
<dbReference type="GO" id="GO:0016627">
    <property type="term" value="F:oxidoreductase activity, acting on the CH-CH group of donors"/>
    <property type="evidence" value="ECO:0007669"/>
    <property type="project" value="TreeGrafter"/>
</dbReference>
<name>A0A2M8WR27_9MICO</name>
<gene>
    <name evidence="3" type="ORF">CLV34_1959</name>
</gene>
<dbReference type="AlphaFoldDB" id="A0A2M8WR27"/>
<evidence type="ECO:0000259" key="2">
    <source>
        <dbReference type="Pfam" id="PF01243"/>
    </source>
</evidence>